<keyword evidence="1" id="KW-0175">Coiled coil</keyword>
<organism evidence="3 4">
    <name type="scientific">Massilia eurypsychrophila</name>
    <dbReference type="NCBI Taxonomy" id="1485217"/>
    <lineage>
        <taxon>Bacteria</taxon>
        <taxon>Pseudomonadati</taxon>
        <taxon>Pseudomonadota</taxon>
        <taxon>Betaproteobacteria</taxon>
        <taxon>Burkholderiales</taxon>
        <taxon>Oxalobacteraceae</taxon>
        <taxon>Telluria group</taxon>
        <taxon>Massilia</taxon>
    </lineage>
</organism>
<evidence type="ECO:0000313" key="3">
    <source>
        <dbReference type="EMBL" id="PIL44406.1"/>
    </source>
</evidence>
<accession>A0A2G8TEB8</accession>
<proteinExistence type="predicted"/>
<dbReference type="OrthoDB" id="8749115at2"/>
<gene>
    <name evidence="3" type="ORF">CR105_13140</name>
</gene>
<dbReference type="RefSeq" id="WP_099788920.1">
    <property type="nucleotide sequence ID" value="NZ_JBHLYV010000022.1"/>
</dbReference>
<reference evidence="3 4" key="1">
    <citation type="submission" date="2017-10" db="EMBL/GenBank/DDBJ databases">
        <title>Massilia psychrophilum sp. nov., a novel purple-pigmented bacterium isolated from Tianshan glacier, Xinjiang Municipality, China.</title>
        <authorList>
            <person name="Wang H."/>
        </authorList>
    </citation>
    <scope>NUCLEOTIDE SEQUENCE [LARGE SCALE GENOMIC DNA]</scope>
    <source>
        <strain evidence="3 4">JCM 30074</strain>
    </source>
</reference>
<protein>
    <recommendedName>
        <fullName evidence="2">DUF4214 domain-containing protein</fullName>
    </recommendedName>
</protein>
<evidence type="ECO:0000313" key="4">
    <source>
        <dbReference type="Proteomes" id="UP000230390"/>
    </source>
</evidence>
<feature type="coiled-coil region" evidence="1">
    <location>
        <begin position="578"/>
        <end position="632"/>
    </location>
</feature>
<evidence type="ECO:0000259" key="2">
    <source>
        <dbReference type="Pfam" id="PF13946"/>
    </source>
</evidence>
<feature type="domain" description="DUF4214" evidence="2">
    <location>
        <begin position="45"/>
        <end position="91"/>
    </location>
</feature>
<dbReference type="Pfam" id="PF13946">
    <property type="entry name" value="DUF4214"/>
    <property type="match status" value="1"/>
</dbReference>
<dbReference type="Gene3D" id="1.10.3130.20">
    <property type="entry name" value="Phycobilisome linker domain"/>
    <property type="match status" value="1"/>
</dbReference>
<name>A0A2G8TEB8_9BURK</name>
<dbReference type="AlphaFoldDB" id="A0A2G8TEB8"/>
<evidence type="ECO:0000256" key="1">
    <source>
        <dbReference type="SAM" id="Coils"/>
    </source>
</evidence>
<dbReference type="Proteomes" id="UP000230390">
    <property type="component" value="Unassembled WGS sequence"/>
</dbReference>
<dbReference type="InterPro" id="IPR025282">
    <property type="entry name" value="DUF4214"/>
</dbReference>
<keyword evidence="4" id="KW-1185">Reference proteome</keyword>
<sequence>MALYTNAVQKLYVAYFNRPADAAGLAYWEGVVAANKGDTSLVSAAFAASVEYQTEYSQITTAGVITKIYQNLFGHTPDTAGLAYWVAGIQAKNFTIDQAVTTIANGALTTDKVAFDSKVLVATSFTANLDTAAEIGGYTGTNANLAAKDFLSTIVTAADATAAIVPAKLDASIAAVVKAGVPFTLTGALTTLTNATDAVKVYLAAADGDNNAKTSTTKTALEAKVTAQELAIDDLVDGDYDNPLNSEGFKAALLADEIEERADALALAQKAVTLANTNIAKVAGMGALITADASADASVTAAAKVVTSTDAALQATVISYNTFNPLATITVAANGSVTGLIEYNATTRVHTLATGVTEVTNPGITAILTATVAKEAADRTFASASTVAAATQLSVDRSDFDATASGTQLLAVGQLMESFDLAANEYPTVAQINTETSVLAAQAAGPVAAKVAANAAKAAADAIAAPLIAAKATAQTNATNAQTAEDAALATYAGIANPTPQDTATRDAAINASVAADAALATATTAAAGPIATAASAATASAAADVTAAAAVAKVDAFKAALALYDGADNVNPLADALIAAEASVKSASAEIKALNDAIVKLDATVAVVTKLEALEDAVAAAEENFADHDFEVPVTLSTVTVATDANDIFVAGTANSTVFGMAGDDVLFVGAAYVQKTGALTTGNNAALEVFIAQSGANTTITIETEVYGSASGDVIVITLNGVAAADVAFANGIITV</sequence>
<dbReference type="EMBL" id="PDOC01000007">
    <property type="protein sequence ID" value="PIL44406.1"/>
    <property type="molecule type" value="Genomic_DNA"/>
</dbReference>
<comment type="caution">
    <text evidence="3">The sequence shown here is derived from an EMBL/GenBank/DDBJ whole genome shotgun (WGS) entry which is preliminary data.</text>
</comment>
<dbReference type="InterPro" id="IPR038255">
    <property type="entry name" value="PBS_linker_sf"/>
</dbReference>